<protein>
    <submittedName>
        <fullName evidence="1">Putative PH and SEC7 domain-containing protein 3 isoform X2</fullName>
    </submittedName>
</protein>
<dbReference type="AlphaFoldDB" id="A0A8J6KPS5"/>
<sequence length="326" mass="35228">MAEQPQQQQMKTSFLFIQLQAPPTRATLTLPAPSPATAASTAAPGGLEEGHIFPSPRTGFLACWDLRRAQDLATSPLSLLPAESPGTQRPAVFNCYSLKEKKEETEKLQNLNVRTGGICGSPHSRRCLAPASRKLGQPQQLPCRLASPAPTMNDGSSRPSMGWKHWPVISAHEDLWGMDPQARKVTELSVPQSSRSSGAHRGKWAIQRRETASQGVLEKNCGEGIDTTDLATRAHLFRYCPTVQISQSCPAPPAAVPLKVRSRIYCGPLDRSQCKAEGTETGTSGMCEFGPRVTLSLAQSSLSSRGAHQMQYFLGSFPHSAAFSPP</sequence>
<comment type="caution">
    <text evidence="1">The sequence shown here is derived from an EMBL/GenBank/DDBJ whole genome shotgun (WGS) entry which is preliminary data.</text>
</comment>
<evidence type="ECO:0000313" key="1">
    <source>
        <dbReference type="EMBL" id="KAH0505149.1"/>
    </source>
</evidence>
<gene>
    <name evidence="1" type="ORF">LTLLF_179855</name>
</gene>
<organism evidence="1 2">
    <name type="scientific">Microtus ochrogaster</name>
    <name type="common">Prairie vole</name>
    <dbReference type="NCBI Taxonomy" id="79684"/>
    <lineage>
        <taxon>Eukaryota</taxon>
        <taxon>Metazoa</taxon>
        <taxon>Chordata</taxon>
        <taxon>Craniata</taxon>
        <taxon>Vertebrata</taxon>
        <taxon>Euteleostomi</taxon>
        <taxon>Mammalia</taxon>
        <taxon>Eutheria</taxon>
        <taxon>Euarchontoglires</taxon>
        <taxon>Glires</taxon>
        <taxon>Rodentia</taxon>
        <taxon>Myomorpha</taxon>
        <taxon>Muroidea</taxon>
        <taxon>Cricetidae</taxon>
        <taxon>Arvicolinae</taxon>
        <taxon>Microtus</taxon>
    </lineage>
</organism>
<dbReference type="Proteomes" id="UP000710432">
    <property type="component" value="Unassembled WGS sequence"/>
</dbReference>
<accession>A0A8J6KPS5</accession>
<dbReference type="EMBL" id="JAATJU010024693">
    <property type="protein sequence ID" value="KAH0505149.1"/>
    <property type="molecule type" value="Genomic_DNA"/>
</dbReference>
<reference evidence="1" key="1">
    <citation type="submission" date="2020-03" db="EMBL/GenBank/DDBJ databases">
        <title>Studies in the Genomics of Life Span.</title>
        <authorList>
            <person name="Glass D."/>
        </authorList>
    </citation>
    <scope>NUCLEOTIDE SEQUENCE</scope>
    <source>
        <strain evidence="1">LTLLF</strain>
        <tissue evidence="1">Muscle</tissue>
    </source>
</reference>
<name>A0A8J6KPS5_MICOH</name>
<proteinExistence type="predicted"/>
<evidence type="ECO:0000313" key="2">
    <source>
        <dbReference type="Proteomes" id="UP000710432"/>
    </source>
</evidence>